<evidence type="ECO:0000313" key="1">
    <source>
        <dbReference type="EMBL" id="CAD7227330.1"/>
    </source>
</evidence>
<dbReference type="AlphaFoldDB" id="A0A7R8ZKK0"/>
<sequence length="267" mass="29614">MGMKMFQKSFNSSAKVYQENNHYCLSEHPDSDCWSSISSQKRITSKLRILISPPKHCGPLEVESALVLFPSSSLNSENRDLQGSTPEWDLRWRVISGDQVKWTQGDILCCVARVALPVFPAILGSSINAVLHVLLNDDPVVFAPIRLTLEDFIQKKYHLKTEGPSDVRTCSLNPSRDRFTPPTPPAFGVNINQPAHCSPASISAAVLWLLHVVPQYRPDVEACGEPETIQTLLQALKAELQFIQEGLSSLTANEEPPAKRRGGQPFD</sequence>
<accession>A0A7R8ZKK0</accession>
<name>A0A7R8ZKK0_9CRUS</name>
<organism evidence="1">
    <name type="scientific">Cyprideis torosa</name>
    <dbReference type="NCBI Taxonomy" id="163714"/>
    <lineage>
        <taxon>Eukaryota</taxon>
        <taxon>Metazoa</taxon>
        <taxon>Ecdysozoa</taxon>
        <taxon>Arthropoda</taxon>
        <taxon>Crustacea</taxon>
        <taxon>Oligostraca</taxon>
        <taxon>Ostracoda</taxon>
        <taxon>Podocopa</taxon>
        <taxon>Podocopida</taxon>
        <taxon>Cytherocopina</taxon>
        <taxon>Cytheroidea</taxon>
        <taxon>Cytherideidae</taxon>
        <taxon>Cyprideis</taxon>
    </lineage>
</organism>
<reference evidence="1" key="1">
    <citation type="submission" date="2020-11" db="EMBL/GenBank/DDBJ databases">
        <authorList>
            <person name="Tran Van P."/>
        </authorList>
    </citation>
    <scope>NUCLEOTIDE SEQUENCE</scope>
</reference>
<proteinExistence type="predicted"/>
<dbReference type="EMBL" id="OB661105">
    <property type="protein sequence ID" value="CAD7227330.1"/>
    <property type="molecule type" value="Genomic_DNA"/>
</dbReference>
<protein>
    <submittedName>
        <fullName evidence="1">Uncharacterized protein</fullName>
    </submittedName>
</protein>
<gene>
    <name evidence="1" type="ORF">CTOB1V02_LOCUS5238</name>
</gene>